<evidence type="ECO:0000256" key="10">
    <source>
        <dbReference type="ARBA" id="ARBA00022840"/>
    </source>
</evidence>
<dbReference type="PRINTS" id="PR00942">
    <property type="entry name" value="CUATPASEI"/>
</dbReference>
<dbReference type="RefSeq" id="WP_138787618.1">
    <property type="nucleotide sequence ID" value="NZ_JBHTGQ010000002.1"/>
</dbReference>
<dbReference type="Gene3D" id="3.40.50.1000">
    <property type="entry name" value="HAD superfamily/HAD-like"/>
    <property type="match status" value="1"/>
</dbReference>
<keyword evidence="15 17" id="KW-0472">Membrane</keyword>
<evidence type="ECO:0000256" key="3">
    <source>
        <dbReference type="ARBA" id="ARBA00012517"/>
    </source>
</evidence>
<dbReference type="InterPro" id="IPR008250">
    <property type="entry name" value="ATPase_P-typ_transduc_dom_A_sf"/>
</dbReference>
<evidence type="ECO:0000256" key="16">
    <source>
        <dbReference type="ARBA" id="ARBA00049289"/>
    </source>
</evidence>
<dbReference type="SFLD" id="SFLDG00002">
    <property type="entry name" value="C1.7:_P-type_atpase_like"/>
    <property type="match status" value="1"/>
</dbReference>
<feature type="transmembrane region" description="Helical" evidence="17">
    <location>
        <begin position="198"/>
        <end position="216"/>
    </location>
</feature>
<name>A0ABW2UXD1_9BACL</name>
<sequence length="740" mass="79303">MSANTSDTRQTSLQIIGMTCAACANRIEKGLNKMDGVAQAHVNFAMEEATVTYDPAQVDLKQIQEKVAKLGYQAVPRTNRDEADNRREEAVRRQKRKLLLSAILSLPLLWSMVSHFSFLSRIWIPDLFMNPWTQLALATPVQFYIGWPFYSGAYKALRNKSANMDVLVALGTSAAYFYSLYLTLEWAAEGGSHHTPPMYYETSAILITLVLLGKLLESLAKGRASEAIKTLMGLRAKTALVVRDGRELVLPVEQVAAGDIVIVKPGEKVPVDGEVVEGSSAVDESMLTGESIPVEKKPGDTVIGATLNKYGSLTVRATQVGKESALSRIIRAVEEAQGSKAPIQRIADVISGIFVPIVVAVAVIVFGIWYFWISPGDFGQALETAIAILVIACPCALGLATPTSIMAGSGRAAELGVLFKGGEHLEQAHKIDTILLDKTGTVTKGKPELTDVIVERMDRTAFLRLVGAAEKNSEHPLAEAIVSGVAAQGIELQPPSRFEAIPGFGIRAEAEGREILVGTRRLMEKFGVEAGWAHGKMANLEEEGKTAMLVAIDGRCEGVVAVADTIRETSREAIARLKRMGIEVVMITGDNERTAQAIARQAGIDRVRAEVLPEGKADEVKKLQAQGKVVAMVGDGINDAPALATADIGMAIGTGTDVAMEAADITLMSGDLNRIADAVTISRKTMANIRQNLFWALGYNTLGIPVAAMGLLAPWVAGAAMALSSVSVVLNALRLQRINL</sequence>
<dbReference type="Pfam" id="PF00702">
    <property type="entry name" value="Hydrolase"/>
    <property type="match status" value="1"/>
</dbReference>
<dbReference type="Gene3D" id="3.30.70.100">
    <property type="match status" value="1"/>
</dbReference>
<evidence type="ECO:0000256" key="1">
    <source>
        <dbReference type="ARBA" id="ARBA00004127"/>
    </source>
</evidence>
<dbReference type="SUPFAM" id="SSF55008">
    <property type="entry name" value="HMA, heavy metal-associated domain"/>
    <property type="match status" value="1"/>
</dbReference>
<dbReference type="SUPFAM" id="SSF56784">
    <property type="entry name" value="HAD-like"/>
    <property type="match status" value="1"/>
</dbReference>
<evidence type="ECO:0000256" key="13">
    <source>
        <dbReference type="ARBA" id="ARBA00023008"/>
    </source>
</evidence>
<keyword evidence="6 17" id="KW-0812">Transmembrane</keyword>
<keyword evidence="7 17" id="KW-0479">Metal-binding</keyword>
<keyword evidence="4" id="KW-0813">Transport</keyword>
<dbReference type="PRINTS" id="PR00119">
    <property type="entry name" value="CATATPASE"/>
</dbReference>
<accession>A0ABW2UXD1</accession>
<dbReference type="PROSITE" id="PS50846">
    <property type="entry name" value="HMA_2"/>
    <property type="match status" value="1"/>
</dbReference>
<keyword evidence="8 17" id="KW-0547">Nucleotide-binding</keyword>
<dbReference type="SUPFAM" id="SSF81665">
    <property type="entry name" value="Calcium ATPase, transmembrane domain M"/>
    <property type="match status" value="1"/>
</dbReference>
<feature type="transmembrane region" description="Helical" evidence="17">
    <location>
        <begin position="162"/>
        <end position="178"/>
    </location>
</feature>
<dbReference type="Pfam" id="PF00122">
    <property type="entry name" value="E1-E2_ATPase"/>
    <property type="match status" value="1"/>
</dbReference>
<dbReference type="CDD" id="cd02094">
    <property type="entry name" value="P-type_ATPase_Cu-like"/>
    <property type="match status" value="1"/>
</dbReference>
<dbReference type="Proteomes" id="UP001596528">
    <property type="component" value="Unassembled WGS sequence"/>
</dbReference>
<proteinExistence type="inferred from homology"/>
<dbReference type="InterPro" id="IPR006121">
    <property type="entry name" value="HMA_dom"/>
</dbReference>
<evidence type="ECO:0000256" key="7">
    <source>
        <dbReference type="ARBA" id="ARBA00022723"/>
    </source>
</evidence>
<dbReference type="InterPro" id="IPR001757">
    <property type="entry name" value="P_typ_ATPase"/>
</dbReference>
<keyword evidence="20" id="KW-1185">Reference proteome</keyword>
<comment type="catalytic activity">
    <reaction evidence="16">
        <text>Cu(+)(in) + ATP + H2O = Cu(+)(out) + ADP + phosphate + H(+)</text>
        <dbReference type="Rhea" id="RHEA:25792"/>
        <dbReference type="ChEBI" id="CHEBI:15377"/>
        <dbReference type="ChEBI" id="CHEBI:15378"/>
        <dbReference type="ChEBI" id="CHEBI:30616"/>
        <dbReference type="ChEBI" id="CHEBI:43474"/>
        <dbReference type="ChEBI" id="CHEBI:49552"/>
        <dbReference type="ChEBI" id="CHEBI:456216"/>
        <dbReference type="EC" id="7.2.2.8"/>
    </reaction>
</comment>
<evidence type="ECO:0000256" key="11">
    <source>
        <dbReference type="ARBA" id="ARBA00022967"/>
    </source>
</evidence>
<dbReference type="InterPro" id="IPR023214">
    <property type="entry name" value="HAD_sf"/>
</dbReference>
<dbReference type="SFLD" id="SFLDS00003">
    <property type="entry name" value="Haloacid_Dehalogenase"/>
    <property type="match status" value="1"/>
</dbReference>
<keyword evidence="17" id="KW-1003">Cell membrane</keyword>
<dbReference type="InterPro" id="IPR036163">
    <property type="entry name" value="HMA_dom_sf"/>
</dbReference>
<dbReference type="NCBIfam" id="TIGR01494">
    <property type="entry name" value="ATPase_P-type"/>
    <property type="match status" value="1"/>
</dbReference>
<dbReference type="InterPro" id="IPR059000">
    <property type="entry name" value="ATPase_P-type_domA"/>
</dbReference>
<keyword evidence="11" id="KW-1278">Translocase</keyword>
<dbReference type="SUPFAM" id="SSF81653">
    <property type="entry name" value="Calcium ATPase, transduction domain A"/>
    <property type="match status" value="1"/>
</dbReference>
<comment type="subcellular location">
    <subcellularLocation>
        <location evidence="17">Cell membrane</location>
    </subcellularLocation>
    <subcellularLocation>
        <location evidence="1">Endomembrane system</location>
        <topology evidence="1">Multi-pass membrane protein</topology>
    </subcellularLocation>
</comment>
<evidence type="ECO:0000256" key="5">
    <source>
        <dbReference type="ARBA" id="ARBA00022553"/>
    </source>
</evidence>
<evidence type="ECO:0000256" key="6">
    <source>
        <dbReference type="ARBA" id="ARBA00022692"/>
    </source>
</evidence>
<evidence type="ECO:0000256" key="8">
    <source>
        <dbReference type="ARBA" id="ARBA00022741"/>
    </source>
</evidence>
<feature type="transmembrane region" description="Helical" evidence="17">
    <location>
        <begin position="349"/>
        <end position="372"/>
    </location>
</feature>
<keyword evidence="13" id="KW-0186">Copper</keyword>
<dbReference type="Gene3D" id="2.70.150.10">
    <property type="entry name" value="Calcium-transporting ATPase, cytoplasmic transduction domain A"/>
    <property type="match status" value="1"/>
</dbReference>
<feature type="transmembrane region" description="Helical" evidence="17">
    <location>
        <begin position="384"/>
        <end position="401"/>
    </location>
</feature>
<comment type="caution">
    <text evidence="19">The sequence shown here is derived from an EMBL/GenBank/DDBJ whole genome shotgun (WGS) entry which is preliminary data.</text>
</comment>
<keyword evidence="10 17" id="KW-0067">ATP-binding</keyword>
<feature type="transmembrane region" description="Helical" evidence="17">
    <location>
        <begin position="98"/>
        <end position="119"/>
    </location>
</feature>
<keyword evidence="14" id="KW-0406">Ion transport</keyword>
<dbReference type="InterPro" id="IPR036412">
    <property type="entry name" value="HAD-like_sf"/>
</dbReference>
<feature type="transmembrane region" description="Helical" evidence="17">
    <location>
        <begin position="131"/>
        <end position="150"/>
    </location>
</feature>
<evidence type="ECO:0000259" key="18">
    <source>
        <dbReference type="PROSITE" id="PS50846"/>
    </source>
</evidence>
<dbReference type="PROSITE" id="PS01047">
    <property type="entry name" value="HMA_1"/>
    <property type="match status" value="1"/>
</dbReference>
<evidence type="ECO:0000256" key="9">
    <source>
        <dbReference type="ARBA" id="ARBA00022796"/>
    </source>
</evidence>
<dbReference type="InterPro" id="IPR023298">
    <property type="entry name" value="ATPase_P-typ_TM_dom_sf"/>
</dbReference>
<protein>
    <recommendedName>
        <fullName evidence="3">P-type Cu(+) transporter</fullName>
        <ecNumber evidence="3">7.2.2.8</ecNumber>
    </recommendedName>
</protein>
<dbReference type="InterPro" id="IPR027256">
    <property type="entry name" value="P-typ_ATPase_IB"/>
</dbReference>
<organism evidence="19 20">
    <name type="scientific">Paenibacillus thermoaerophilus</name>
    <dbReference type="NCBI Taxonomy" id="1215385"/>
    <lineage>
        <taxon>Bacteria</taxon>
        <taxon>Bacillati</taxon>
        <taxon>Bacillota</taxon>
        <taxon>Bacilli</taxon>
        <taxon>Bacillales</taxon>
        <taxon>Paenibacillaceae</taxon>
        <taxon>Paenibacillus</taxon>
    </lineage>
</organism>
<evidence type="ECO:0000313" key="19">
    <source>
        <dbReference type="EMBL" id="MFC7748557.1"/>
    </source>
</evidence>
<dbReference type="NCBIfam" id="TIGR01525">
    <property type="entry name" value="ATPase-IB_hvy"/>
    <property type="match status" value="1"/>
</dbReference>
<keyword evidence="5" id="KW-0597">Phosphoprotein</keyword>
<evidence type="ECO:0000256" key="12">
    <source>
        <dbReference type="ARBA" id="ARBA00022989"/>
    </source>
</evidence>
<dbReference type="SFLD" id="SFLDF00027">
    <property type="entry name" value="p-type_atpase"/>
    <property type="match status" value="1"/>
</dbReference>
<feature type="transmembrane region" description="Helical" evidence="17">
    <location>
        <begin position="692"/>
        <end position="709"/>
    </location>
</feature>
<evidence type="ECO:0000256" key="17">
    <source>
        <dbReference type="RuleBase" id="RU362081"/>
    </source>
</evidence>
<keyword evidence="12 17" id="KW-1133">Transmembrane helix</keyword>
<keyword evidence="9" id="KW-0187">Copper transport</keyword>
<evidence type="ECO:0000256" key="15">
    <source>
        <dbReference type="ARBA" id="ARBA00023136"/>
    </source>
</evidence>
<dbReference type="Pfam" id="PF00403">
    <property type="entry name" value="HMA"/>
    <property type="match status" value="1"/>
</dbReference>
<dbReference type="InterPro" id="IPR017969">
    <property type="entry name" value="Heavy-metal-associated_CS"/>
</dbReference>
<dbReference type="EC" id="7.2.2.8" evidence="3"/>
<dbReference type="PANTHER" id="PTHR43520:SF8">
    <property type="entry name" value="P-TYPE CU(+) TRANSPORTER"/>
    <property type="match status" value="1"/>
</dbReference>
<gene>
    <name evidence="19" type="ORF">ACFQWB_01180</name>
</gene>
<dbReference type="InterPro" id="IPR044492">
    <property type="entry name" value="P_typ_ATPase_HD_dom"/>
</dbReference>
<dbReference type="InterPro" id="IPR023299">
    <property type="entry name" value="ATPase_P-typ_cyto_dom_N"/>
</dbReference>
<dbReference type="EMBL" id="JBHTGQ010000002">
    <property type="protein sequence ID" value="MFC7748557.1"/>
    <property type="molecule type" value="Genomic_DNA"/>
</dbReference>
<evidence type="ECO:0000256" key="14">
    <source>
        <dbReference type="ARBA" id="ARBA00023065"/>
    </source>
</evidence>
<dbReference type="Gene3D" id="3.40.1110.10">
    <property type="entry name" value="Calcium-transporting ATPase, cytoplasmic domain N"/>
    <property type="match status" value="1"/>
</dbReference>
<dbReference type="NCBIfam" id="TIGR01511">
    <property type="entry name" value="ATPase-IB1_Cu"/>
    <property type="match status" value="1"/>
</dbReference>
<evidence type="ECO:0000256" key="4">
    <source>
        <dbReference type="ARBA" id="ARBA00022448"/>
    </source>
</evidence>
<dbReference type="PRINTS" id="PR00943">
    <property type="entry name" value="CUATPASE"/>
</dbReference>
<evidence type="ECO:0000313" key="20">
    <source>
        <dbReference type="Proteomes" id="UP001596528"/>
    </source>
</evidence>
<dbReference type="InterPro" id="IPR018303">
    <property type="entry name" value="ATPase_P-typ_P_site"/>
</dbReference>
<reference evidence="20" key="1">
    <citation type="journal article" date="2019" name="Int. J. Syst. Evol. Microbiol.">
        <title>The Global Catalogue of Microorganisms (GCM) 10K type strain sequencing project: providing services to taxonomists for standard genome sequencing and annotation.</title>
        <authorList>
            <consortium name="The Broad Institute Genomics Platform"/>
            <consortium name="The Broad Institute Genome Sequencing Center for Infectious Disease"/>
            <person name="Wu L."/>
            <person name="Ma J."/>
        </authorList>
    </citation>
    <scope>NUCLEOTIDE SEQUENCE [LARGE SCALE GENOMIC DNA]</scope>
    <source>
        <strain evidence="20">JCM 18657</strain>
    </source>
</reference>
<dbReference type="PROSITE" id="PS00154">
    <property type="entry name" value="ATPASE_E1_E2"/>
    <property type="match status" value="1"/>
</dbReference>
<dbReference type="PANTHER" id="PTHR43520">
    <property type="entry name" value="ATP7, ISOFORM B"/>
    <property type="match status" value="1"/>
</dbReference>
<dbReference type="CDD" id="cd00371">
    <property type="entry name" value="HMA"/>
    <property type="match status" value="1"/>
</dbReference>
<evidence type="ECO:0000256" key="2">
    <source>
        <dbReference type="ARBA" id="ARBA00006024"/>
    </source>
</evidence>
<comment type="similarity">
    <text evidence="2 17">Belongs to the cation transport ATPase (P-type) (TC 3.A.3) family. Type IB subfamily.</text>
</comment>
<feature type="domain" description="HMA" evidence="18">
    <location>
        <begin position="9"/>
        <end position="75"/>
    </location>
</feature>